<dbReference type="InterPro" id="IPR006195">
    <property type="entry name" value="aa-tRNA-synth_II"/>
</dbReference>
<dbReference type="GO" id="GO:0004824">
    <property type="term" value="F:lysine-tRNA ligase activity"/>
    <property type="evidence" value="ECO:0007669"/>
    <property type="project" value="InterPro"/>
</dbReference>
<dbReference type="InterPro" id="IPR045864">
    <property type="entry name" value="aa-tRNA-synth_II/BPL/LPL"/>
</dbReference>
<dbReference type="GO" id="GO:0005524">
    <property type="term" value="F:ATP binding"/>
    <property type="evidence" value="ECO:0007669"/>
    <property type="project" value="UniProtKB-KW"/>
</dbReference>
<dbReference type="GO" id="GO:0005829">
    <property type="term" value="C:cytosol"/>
    <property type="evidence" value="ECO:0007669"/>
    <property type="project" value="TreeGrafter"/>
</dbReference>
<keyword evidence="7" id="KW-0251">Elongation factor</keyword>
<evidence type="ECO:0000256" key="5">
    <source>
        <dbReference type="ARBA" id="ARBA00052794"/>
    </source>
</evidence>
<keyword evidence="3" id="KW-0547">Nucleotide-binding</keyword>
<dbReference type="PANTHER" id="PTHR42918">
    <property type="entry name" value="LYSYL-TRNA SYNTHETASE"/>
    <property type="match status" value="1"/>
</dbReference>
<keyword evidence="7" id="KW-0648">Protein biosynthesis</keyword>
<dbReference type="EMBL" id="CP032999">
    <property type="protein sequence ID" value="QCI26174.1"/>
    <property type="molecule type" value="Genomic_DNA"/>
</dbReference>
<dbReference type="PANTHER" id="PTHR42918:SF6">
    <property type="entry name" value="ELONGATION FACTOR P--(R)-BETA-LYSINE LIGASE"/>
    <property type="match status" value="1"/>
</dbReference>
<dbReference type="GO" id="GO:0000049">
    <property type="term" value="F:tRNA binding"/>
    <property type="evidence" value="ECO:0007669"/>
    <property type="project" value="TreeGrafter"/>
</dbReference>
<sequence length="316" mass="37928">MFRKYNVMFYQRSKIMKNIRDFFVKKGIVEIETPILTKCTVTDNHLIPLEVPYHLNDSLQSNMWLITSPELHMKRILSRGMGSIYQICHAFRDKEIGDLHNIEFTILEWYQLFYNMFDMMEVVEVFLQKVFLIKRCDKISYRDVFRKILDIDPICTNIEILYNILKKINYMYVIHKKDTISDLLNLIFLIAIQPKIGLQRPIFVYHYPVDQAMLARVNKHDHNIADRFEIFFQGIELGNGFYELIDEKEQYRRFLMDDIQIKKTSKRIIDMRFLRALKSRYMPTCSGVAFGLDRIIMIMCNVRNIRQVMSFTFKDC</sequence>
<reference evidence="7 8" key="1">
    <citation type="submission" date="2018-10" db="EMBL/GenBank/DDBJ databases">
        <title>Comparative functional genomics of the obligate endosymbiont Buchnera aphidicola.</title>
        <authorList>
            <person name="Chong R.A."/>
        </authorList>
    </citation>
    <scope>NUCLEOTIDE SEQUENCE [LARGE SCALE GENOMIC DNA]</scope>
    <source>
        <strain evidence="7 8">Ska</strain>
    </source>
</reference>
<dbReference type="NCBIfam" id="NF006828">
    <property type="entry name" value="PRK09350.1"/>
    <property type="match status" value="1"/>
</dbReference>
<evidence type="ECO:0000313" key="7">
    <source>
        <dbReference type="EMBL" id="QCI26174.1"/>
    </source>
</evidence>
<dbReference type="FunFam" id="3.30.930.10:FF:000017">
    <property type="entry name" value="Elongation factor P--(R)-beta-lysine ligase"/>
    <property type="match status" value="1"/>
</dbReference>
<dbReference type="RefSeq" id="WP_158350924.1">
    <property type="nucleotide sequence ID" value="NZ_CP032999.1"/>
</dbReference>
<dbReference type="GO" id="GO:0003746">
    <property type="term" value="F:translation elongation factor activity"/>
    <property type="evidence" value="ECO:0007669"/>
    <property type="project" value="UniProtKB-KW"/>
</dbReference>
<feature type="domain" description="Aminoacyl-transfer RNA synthetases class-II family profile" evidence="6">
    <location>
        <begin position="9"/>
        <end position="316"/>
    </location>
</feature>
<keyword evidence="4" id="KW-0067">ATP-binding</keyword>
<dbReference type="PRINTS" id="PR00982">
    <property type="entry name" value="TRNASYNTHLYS"/>
</dbReference>
<name>A0A4D6YJN1_9GAMM</name>
<dbReference type="OrthoDB" id="9762036at2"/>
<protein>
    <submittedName>
        <fullName evidence="7">Elongation factor P--(R)-beta-lysine ligase</fullName>
    </submittedName>
</protein>
<dbReference type="Gene3D" id="3.30.930.10">
    <property type="entry name" value="Bira Bifunctional Protein, Domain 2"/>
    <property type="match status" value="1"/>
</dbReference>
<dbReference type="Pfam" id="PF00152">
    <property type="entry name" value="tRNA-synt_2"/>
    <property type="match status" value="1"/>
</dbReference>
<evidence type="ECO:0000256" key="2">
    <source>
        <dbReference type="ARBA" id="ARBA00022598"/>
    </source>
</evidence>
<comment type="catalytic activity">
    <reaction evidence="5">
        <text>D-beta-lysine + L-lysyl-[protein] + ATP = N(6)-((3R)-3,6-diaminohexanoyl)-L-lysyl-[protein] + AMP + diphosphate + H(+)</text>
        <dbReference type="Rhea" id="RHEA:83435"/>
        <dbReference type="Rhea" id="RHEA-COMP:9752"/>
        <dbReference type="Rhea" id="RHEA-COMP:20131"/>
        <dbReference type="ChEBI" id="CHEBI:15378"/>
        <dbReference type="ChEBI" id="CHEBI:29969"/>
        <dbReference type="ChEBI" id="CHEBI:30616"/>
        <dbReference type="ChEBI" id="CHEBI:33019"/>
        <dbReference type="ChEBI" id="CHEBI:84138"/>
        <dbReference type="ChEBI" id="CHEBI:156053"/>
        <dbReference type="ChEBI" id="CHEBI:456215"/>
    </reaction>
    <physiologicalReaction direction="left-to-right" evidence="5">
        <dbReference type="Rhea" id="RHEA:83436"/>
    </physiologicalReaction>
</comment>
<dbReference type="GO" id="GO:0006430">
    <property type="term" value="P:lysyl-tRNA aminoacylation"/>
    <property type="evidence" value="ECO:0007669"/>
    <property type="project" value="InterPro"/>
</dbReference>
<evidence type="ECO:0000256" key="1">
    <source>
        <dbReference type="ARBA" id="ARBA00011738"/>
    </source>
</evidence>
<evidence type="ECO:0000259" key="6">
    <source>
        <dbReference type="PROSITE" id="PS50862"/>
    </source>
</evidence>
<dbReference type="PROSITE" id="PS50862">
    <property type="entry name" value="AA_TRNA_LIGASE_II"/>
    <property type="match status" value="1"/>
</dbReference>
<dbReference type="AlphaFoldDB" id="A0A4D6YJN1"/>
<dbReference type="InterPro" id="IPR018149">
    <property type="entry name" value="Lys-tRNA-synth_II_C"/>
</dbReference>
<organism evidence="7 8">
    <name type="scientific">Buchnera aphidicola</name>
    <name type="common">Sarucallis kahawaluokalani</name>
    <dbReference type="NCBI Taxonomy" id="1241878"/>
    <lineage>
        <taxon>Bacteria</taxon>
        <taxon>Pseudomonadati</taxon>
        <taxon>Pseudomonadota</taxon>
        <taxon>Gammaproteobacteria</taxon>
        <taxon>Enterobacterales</taxon>
        <taxon>Erwiniaceae</taxon>
        <taxon>Buchnera</taxon>
    </lineage>
</organism>
<dbReference type="Proteomes" id="UP000298685">
    <property type="component" value="Chromosome"/>
</dbReference>
<evidence type="ECO:0000313" key="8">
    <source>
        <dbReference type="Proteomes" id="UP000298685"/>
    </source>
</evidence>
<gene>
    <name evidence="7" type="ORF">D9V78_02050</name>
</gene>
<proteinExistence type="predicted"/>
<keyword evidence="2 7" id="KW-0436">Ligase</keyword>
<dbReference type="SUPFAM" id="SSF55681">
    <property type="entry name" value="Class II aaRS and biotin synthetases"/>
    <property type="match status" value="1"/>
</dbReference>
<dbReference type="InterPro" id="IPR004364">
    <property type="entry name" value="Aa-tRNA-synt_II"/>
</dbReference>
<dbReference type="InterPro" id="IPR004525">
    <property type="entry name" value="EpmA"/>
</dbReference>
<dbReference type="NCBIfam" id="TIGR00462">
    <property type="entry name" value="genX"/>
    <property type="match status" value="1"/>
</dbReference>
<comment type="subunit">
    <text evidence="1">Homodimer.</text>
</comment>
<accession>A0A4D6YJN1</accession>
<evidence type="ECO:0000256" key="4">
    <source>
        <dbReference type="ARBA" id="ARBA00022840"/>
    </source>
</evidence>
<evidence type="ECO:0000256" key="3">
    <source>
        <dbReference type="ARBA" id="ARBA00022741"/>
    </source>
</evidence>